<proteinExistence type="inferred from homology"/>
<dbReference type="PANTHER" id="PTHR13058">
    <property type="entry name" value="THREE PRIME REPAIR EXONUCLEASE 1, 2"/>
    <property type="match status" value="1"/>
</dbReference>
<feature type="compositionally biased region" description="Acidic residues" evidence="8">
    <location>
        <begin position="170"/>
        <end position="181"/>
    </location>
</feature>
<comment type="cofactor">
    <cofactor evidence="1">
        <name>Mg(2+)</name>
        <dbReference type="ChEBI" id="CHEBI:18420"/>
    </cofactor>
</comment>
<organism evidence="10 11">
    <name type="scientific">Leptosia nina</name>
    <dbReference type="NCBI Taxonomy" id="320188"/>
    <lineage>
        <taxon>Eukaryota</taxon>
        <taxon>Metazoa</taxon>
        <taxon>Ecdysozoa</taxon>
        <taxon>Arthropoda</taxon>
        <taxon>Hexapoda</taxon>
        <taxon>Insecta</taxon>
        <taxon>Pterygota</taxon>
        <taxon>Neoptera</taxon>
        <taxon>Endopterygota</taxon>
        <taxon>Lepidoptera</taxon>
        <taxon>Glossata</taxon>
        <taxon>Ditrysia</taxon>
        <taxon>Papilionoidea</taxon>
        <taxon>Pieridae</taxon>
        <taxon>Pierinae</taxon>
        <taxon>Leptosia</taxon>
    </lineage>
</organism>
<name>A0AAV1J485_9NEOP</name>
<dbReference type="Gene3D" id="3.30.420.10">
    <property type="entry name" value="Ribonuclease H-like superfamily/Ribonuclease H"/>
    <property type="match status" value="1"/>
</dbReference>
<dbReference type="Proteomes" id="UP001497472">
    <property type="component" value="Unassembled WGS sequence"/>
</dbReference>
<evidence type="ECO:0000256" key="7">
    <source>
        <dbReference type="ARBA" id="ARBA00025769"/>
    </source>
</evidence>
<feature type="domain" description="Exonuclease" evidence="9">
    <location>
        <begin position="6"/>
        <end position="184"/>
    </location>
</feature>
<keyword evidence="6" id="KW-0460">Magnesium</keyword>
<evidence type="ECO:0000313" key="10">
    <source>
        <dbReference type="EMBL" id="CAK1543346.1"/>
    </source>
</evidence>
<accession>A0AAV1J485</accession>
<dbReference type="PANTHER" id="PTHR13058:SF19">
    <property type="entry name" value="LD40940P"/>
    <property type="match status" value="1"/>
</dbReference>
<evidence type="ECO:0000256" key="1">
    <source>
        <dbReference type="ARBA" id="ARBA00001946"/>
    </source>
</evidence>
<keyword evidence="2" id="KW-0540">Nuclease</keyword>
<sequence length="199" mass="22801">MAKIETYVFFDIETTGLPQLELCRTKITELSFVAVSREDLVTSETLPLMNKLSLLFNPERKIQPKVTAITGLSITTLKNQPIFKNRIQIINSFLTSLPKPVCLIAHNGNRFDFKILQAEYCDVGEHLPNDLLCLDSLTGFRKIIKDTNITYKDLNYTSVCNKQDRQTSSQEDDELLTDDEDKWPPLNTSAEEWLEIDKL</sequence>
<dbReference type="Pfam" id="PF00929">
    <property type="entry name" value="RNase_T"/>
    <property type="match status" value="1"/>
</dbReference>
<dbReference type="AlphaFoldDB" id="A0AAV1J485"/>
<dbReference type="GO" id="GO:0003676">
    <property type="term" value="F:nucleic acid binding"/>
    <property type="evidence" value="ECO:0007669"/>
    <property type="project" value="InterPro"/>
</dbReference>
<protein>
    <recommendedName>
        <fullName evidence="9">Exonuclease domain-containing protein</fullName>
    </recommendedName>
</protein>
<keyword evidence="11" id="KW-1185">Reference proteome</keyword>
<dbReference type="EMBL" id="CAVLEF010000004">
    <property type="protein sequence ID" value="CAK1543346.1"/>
    <property type="molecule type" value="Genomic_DNA"/>
</dbReference>
<reference evidence="10 11" key="1">
    <citation type="submission" date="2023-11" db="EMBL/GenBank/DDBJ databases">
        <authorList>
            <person name="Okamura Y."/>
        </authorList>
    </citation>
    <scope>NUCLEOTIDE SEQUENCE [LARGE SCALE GENOMIC DNA]</scope>
</reference>
<dbReference type="GO" id="GO:0008296">
    <property type="term" value="F:3'-5'-DNA exonuclease activity"/>
    <property type="evidence" value="ECO:0007669"/>
    <property type="project" value="TreeGrafter"/>
</dbReference>
<keyword evidence="3" id="KW-0479">Metal-binding</keyword>
<dbReference type="SMART" id="SM00479">
    <property type="entry name" value="EXOIII"/>
    <property type="match status" value="1"/>
</dbReference>
<dbReference type="GO" id="GO:0006308">
    <property type="term" value="P:DNA catabolic process"/>
    <property type="evidence" value="ECO:0007669"/>
    <property type="project" value="TreeGrafter"/>
</dbReference>
<dbReference type="GO" id="GO:0046872">
    <property type="term" value="F:metal ion binding"/>
    <property type="evidence" value="ECO:0007669"/>
    <property type="project" value="UniProtKB-KW"/>
</dbReference>
<evidence type="ECO:0000313" key="11">
    <source>
        <dbReference type="Proteomes" id="UP001497472"/>
    </source>
</evidence>
<dbReference type="InterPro" id="IPR036397">
    <property type="entry name" value="RNaseH_sf"/>
</dbReference>
<evidence type="ECO:0000256" key="8">
    <source>
        <dbReference type="SAM" id="MobiDB-lite"/>
    </source>
</evidence>
<evidence type="ECO:0000256" key="6">
    <source>
        <dbReference type="ARBA" id="ARBA00022842"/>
    </source>
</evidence>
<evidence type="ECO:0000256" key="2">
    <source>
        <dbReference type="ARBA" id="ARBA00022722"/>
    </source>
</evidence>
<dbReference type="InterPro" id="IPR013520">
    <property type="entry name" value="Ribonucl_H"/>
</dbReference>
<comment type="caution">
    <text evidence="10">The sequence shown here is derived from an EMBL/GenBank/DDBJ whole genome shotgun (WGS) entry which is preliminary data.</text>
</comment>
<feature type="region of interest" description="Disordered" evidence="8">
    <location>
        <begin position="164"/>
        <end position="187"/>
    </location>
</feature>
<dbReference type="GO" id="GO:0005737">
    <property type="term" value="C:cytoplasm"/>
    <property type="evidence" value="ECO:0007669"/>
    <property type="project" value="TreeGrafter"/>
</dbReference>
<evidence type="ECO:0000256" key="5">
    <source>
        <dbReference type="ARBA" id="ARBA00022839"/>
    </source>
</evidence>
<dbReference type="SUPFAM" id="SSF53098">
    <property type="entry name" value="Ribonuclease H-like"/>
    <property type="match status" value="1"/>
</dbReference>
<comment type="similarity">
    <text evidence="7">Belongs to the exonuclease superfamily. TREX family.</text>
</comment>
<dbReference type="InterPro" id="IPR012337">
    <property type="entry name" value="RNaseH-like_sf"/>
</dbReference>
<evidence type="ECO:0000256" key="4">
    <source>
        <dbReference type="ARBA" id="ARBA00022801"/>
    </source>
</evidence>
<gene>
    <name evidence="10" type="ORF">LNINA_LOCUS3166</name>
</gene>
<evidence type="ECO:0000259" key="9">
    <source>
        <dbReference type="SMART" id="SM00479"/>
    </source>
</evidence>
<keyword evidence="4" id="KW-0378">Hydrolase</keyword>
<evidence type="ECO:0000256" key="3">
    <source>
        <dbReference type="ARBA" id="ARBA00022723"/>
    </source>
</evidence>
<dbReference type="InterPro" id="IPR040393">
    <property type="entry name" value="TREX1/2"/>
</dbReference>
<keyword evidence="5" id="KW-0269">Exonuclease</keyword>